<dbReference type="AlphaFoldDB" id="A0A3L6FXV7"/>
<dbReference type="InterPro" id="IPR003676">
    <property type="entry name" value="SAUR_fam"/>
</dbReference>
<dbReference type="GO" id="GO:0009733">
    <property type="term" value="P:response to auxin"/>
    <property type="evidence" value="ECO:0007669"/>
    <property type="project" value="InterPro"/>
</dbReference>
<dbReference type="Pfam" id="PF02519">
    <property type="entry name" value="Auxin_inducible"/>
    <property type="match status" value="1"/>
</dbReference>
<evidence type="ECO:0000313" key="3">
    <source>
        <dbReference type="Proteomes" id="UP000251960"/>
    </source>
</evidence>
<protein>
    <submittedName>
        <fullName evidence="2">Auxin-responsive protein SAUR36</fullName>
    </submittedName>
</protein>
<comment type="caution">
    <text evidence="2">The sequence shown here is derived from an EMBL/GenBank/DDBJ whole genome shotgun (WGS) entry which is preliminary data.</text>
</comment>
<name>A0A3L6FXV7_MAIZE</name>
<dbReference type="ExpressionAtlas" id="A0A3L6FXV7">
    <property type="expression patterns" value="baseline and differential"/>
</dbReference>
<dbReference type="Proteomes" id="UP000251960">
    <property type="component" value="Chromosome 2"/>
</dbReference>
<proteinExistence type="inferred from homology"/>
<reference evidence="2 3" key="1">
    <citation type="journal article" date="2018" name="Nat. Genet.">
        <title>Extensive intraspecific gene order and gene structural variations between Mo17 and other maize genomes.</title>
        <authorList>
            <person name="Sun S."/>
            <person name="Zhou Y."/>
            <person name="Chen J."/>
            <person name="Shi J."/>
            <person name="Zhao H."/>
            <person name="Zhao H."/>
            <person name="Song W."/>
            <person name="Zhang M."/>
            <person name="Cui Y."/>
            <person name="Dong X."/>
            <person name="Liu H."/>
            <person name="Ma X."/>
            <person name="Jiao Y."/>
            <person name="Wang B."/>
            <person name="Wei X."/>
            <person name="Stein J.C."/>
            <person name="Glaubitz J.C."/>
            <person name="Lu F."/>
            <person name="Yu G."/>
            <person name="Liang C."/>
            <person name="Fengler K."/>
            <person name="Li B."/>
            <person name="Rafalski A."/>
            <person name="Schnable P.S."/>
            <person name="Ware D.H."/>
            <person name="Buckler E.S."/>
            <person name="Lai J."/>
        </authorList>
    </citation>
    <scope>NUCLEOTIDE SEQUENCE [LARGE SCALE GENOMIC DNA]</scope>
    <source>
        <strain evidence="3">cv. Missouri 17</strain>
        <tissue evidence="2">Seedling</tissue>
    </source>
</reference>
<accession>A0A3L6FXV7</accession>
<sequence length="220" mass="24756">MHVAPHGLVPCQSSHLAEQPCPSSIYILMVKWPPNTITCRLQLLKQGIPNRNHTAPQLPARQREKETIMISTKRISQMVKKWQRMAVLGRKRLSWRVEREVEDRSCASVASKDHCMMYSLDGRRFEVPLAYLGTLVFAELLWMSYEEFGFVSHGRITLPCDAAAVEYAMCLLRKGSSADVEKAFLSTMAVSCHYASCIAIAPFVGVSHQAVICSSWLTVK</sequence>
<comment type="similarity">
    <text evidence="1">Belongs to the ARG7 family.</text>
</comment>
<organism evidence="2 3">
    <name type="scientific">Zea mays</name>
    <name type="common">Maize</name>
    <dbReference type="NCBI Taxonomy" id="4577"/>
    <lineage>
        <taxon>Eukaryota</taxon>
        <taxon>Viridiplantae</taxon>
        <taxon>Streptophyta</taxon>
        <taxon>Embryophyta</taxon>
        <taxon>Tracheophyta</taxon>
        <taxon>Spermatophyta</taxon>
        <taxon>Magnoliopsida</taxon>
        <taxon>Liliopsida</taxon>
        <taxon>Poales</taxon>
        <taxon>Poaceae</taxon>
        <taxon>PACMAD clade</taxon>
        <taxon>Panicoideae</taxon>
        <taxon>Andropogonodae</taxon>
        <taxon>Andropogoneae</taxon>
        <taxon>Tripsacinae</taxon>
        <taxon>Zea</taxon>
    </lineage>
</organism>
<evidence type="ECO:0000313" key="2">
    <source>
        <dbReference type="EMBL" id="PWZ38994.1"/>
    </source>
</evidence>
<dbReference type="PANTHER" id="PTHR31175">
    <property type="entry name" value="AUXIN-RESPONSIVE FAMILY PROTEIN"/>
    <property type="match status" value="1"/>
</dbReference>
<evidence type="ECO:0000256" key="1">
    <source>
        <dbReference type="ARBA" id="ARBA00006974"/>
    </source>
</evidence>
<dbReference type="PANTHER" id="PTHR31175:SF117">
    <property type="entry name" value="AUXIN-RESPONSIVE PROTEIN SAUR36"/>
    <property type="match status" value="1"/>
</dbReference>
<gene>
    <name evidence="2" type="primary">SAUR39_1</name>
    <name evidence="2" type="ORF">Zm00014a_038145</name>
</gene>
<dbReference type="EMBL" id="NCVQ01000003">
    <property type="protein sequence ID" value="PWZ38994.1"/>
    <property type="molecule type" value="Genomic_DNA"/>
</dbReference>